<dbReference type="GO" id="GO:0000149">
    <property type="term" value="F:SNARE binding"/>
    <property type="evidence" value="ECO:0007669"/>
    <property type="project" value="TreeGrafter"/>
</dbReference>
<evidence type="ECO:0000256" key="1">
    <source>
        <dbReference type="ARBA" id="ARBA00009447"/>
    </source>
</evidence>
<dbReference type="InterPro" id="IPR010326">
    <property type="entry name" value="EXOC3/Sec6"/>
</dbReference>
<comment type="similarity">
    <text evidence="1">Belongs to the SEC6 family.</text>
</comment>
<reference evidence="2 3" key="1">
    <citation type="submission" date="2024-05" db="EMBL/GenBank/DDBJ databases">
        <title>A high-quality chromosomal-level genome assembly of Topmouth culter (Culter alburnus).</title>
        <authorList>
            <person name="Zhao H."/>
        </authorList>
    </citation>
    <scope>NUCLEOTIDE SEQUENCE [LARGE SCALE GENOMIC DNA]</scope>
    <source>
        <strain evidence="2">CATC2023</strain>
        <tissue evidence="2">Muscle</tissue>
    </source>
</reference>
<dbReference type="EMBL" id="JAWDJR010000013">
    <property type="protein sequence ID" value="KAK9964707.1"/>
    <property type="molecule type" value="Genomic_DNA"/>
</dbReference>
<gene>
    <name evidence="2" type="ORF">ABG768_005856</name>
</gene>
<keyword evidence="3" id="KW-1185">Reference proteome</keyword>
<proteinExistence type="inferred from homology"/>
<accession>A0AAW1ZUN8</accession>
<protein>
    <recommendedName>
        <fullName evidence="4">Tumor necrosis factor alpha-induced protein 2</fullName>
    </recommendedName>
</protein>
<dbReference type="PANTHER" id="PTHR21292">
    <property type="entry name" value="EXOCYST COMPLEX COMPONENT SEC6-RELATED"/>
    <property type="match status" value="1"/>
</dbReference>
<dbReference type="PANTHER" id="PTHR21292:SF12">
    <property type="entry name" value="EXOCYST COMPLEX COMPONENT 3-LIKE PROTEIN"/>
    <property type="match status" value="1"/>
</dbReference>
<dbReference type="Gene3D" id="1.10.357.70">
    <property type="entry name" value="Exocyst complex component Sec6, C-terminal domain"/>
    <property type="match status" value="1"/>
</dbReference>
<dbReference type="InterPro" id="IPR042532">
    <property type="entry name" value="EXOC3/Sec6_C"/>
</dbReference>
<evidence type="ECO:0008006" key="4">
    <source>
        <dbReference type="Google" id="ProtNLM"/>
    </source>
</evidence>
<organism evidence="2 3">
    <name type="scientific">Culter alburnus</name>
    <name type="common">Topmouth culter</name>
    <dbReference type="NCBI Taxonomy" id="194366"/>
    <lineage>
        <taxon>Eukaryota</taxon>
        <taxon>Metazoa</taxon>
        <taxon>Chordata</taxon>
        <taxon>Craniata</taxon>
        <taxon>Vertebrata</taxon>
        <taxon>Euteleostomi</taxon>
        <taxon>Actinopterygii</taxon>
        <taxon>Neopterygii</taxon>
        <taxon>Teleostei</taxon>
        <taxon>Ostariophysi</taxon>
        <taxon>Cypriniformes</taxon>
        <taxon>Xenocyprididae</taxon>
        <taxon>Xenocypridinae</taxon>
        <taxon>Culter</taxon>
    </lineage>
</organism>
<dbReference type="GO" id="GO:0051601">
    <property type="term" value="P:exocyst localization"/>
    <property type="evidence" value="ECO:0007669"/>
    <property type="project" value="TreeGrafter"/>
</dbReference>
<dbReference type="GO" id="GO:0006887">
    <property type="term" value="P:exocytosis"/>
    <property type="evidence" value="ECO:0007669"/>
    <property type="project" value="InterPro"/>
</dbReference>
<dbReference type="Proteomes" id="UP001479290">
    <property type="component" value="Unassembled WGS sequence"/>
</dbReference>
<name>A0AAW1ZUN8_CULAL</name>
<comment type="caution">
    <text evidence="2">The sequence shown here is derived from an EMBL/GenBank/DDBJ whole genome shotgun (WGS) entry which is preliminary data.</text>
</comment>
<dbReference type="AlphaFoldDB" id="A0AAW1ZUN8"/>
<evidence type="ECO:0000313" key="2">
    <source>
        <dbReference type="EMBL" id="KAK9964707.1"/>
    </source>
</evidence>
<dbReference type="GO" id="GO:0000145">
    <property type="term" value="C:exocyst"/>
    <property type="evidence" value="ECO:0007669"/>
    <property type="project" value="InterPro"/>
</dbReference>
<dbReference type="Pfam" id="PF06046">
    <property type="entry name" value="Sec6"/>
    <property type="match status" value="1"/>
</dbReference>
<sequence>MALKQTKIFYNKLKGKKQLGNEEKPLMKNIEQTDGEQKFECMESSDQSGVLPDLIAPDVEVSGEKVLDILRKILTEQLNPEELDKAAEVLKRWSKRNGVTTDQKEGSFPQNWLCEYLQEIDQFVENYFPTLPAEGPPGSQLEQLQDFLKSTQSKICFEVIRLTPVLEDAGLLVHLTDNYSRHLFTKLDLLLLDRDLSAKEIFCLIMWGKDVFFSPDLQHVFRVYDPLLLTGWFEKAKRKLLPKLKNEISKTLQNILCYEEQHGHNEDSMNEETFIRVYLDVIQCLNAVIENSKAFSNTLMCKAQPLCLKELHRFVQKYVDAEKKHLKKWQPLNTNFVYLFRIISTCRQLRFYAPQLNNPDTNKSDDLLNIKNMLKEMEDHVLSVVQKMMKHLAQDNLRRYFKKGSEQIHVLTEAIQKQCASLPQNDMGKEIQEIFGNVAYDCVSRVYLDCLMKTKIKRLKKRWENVGEKMKEDALNFHNTFKELNGSDDQRNKFLLRMSEVLLCSDVDALKLTCCKLFQDLPEDSEQYVPGLLRWKGVLSERQIREVQETIQVVYPDPNPRCVTRRPLKGLCCCLWCE</sequence>
<evidence type="ECO:0000313" key="3">
    <source>
        <dbReference type="Proteomes" id="UP001479290"/>
    </source>
</evidence>